<protein>
    <submittedName>
        <fullName evidence="1">Uncharacterized protein</fullName>
    </submittedName>
</protein>
<organism evidence="1 2">
    <name type="scientific">Salmonella enterica subsp. arizonae</name>
    <dbReference type="NCBI Taxonomy" id="59203"/>
    <lineage>
        <taxon>Bacteria</taxon>
        <taxon>Pseudomonadati</taxon>
        <taxon>Pseudomonadota</taxon>
        <taxon>Gammaproteobacteria</taxon>
        <taxon>Enterobacterales</taxon>
        <taxon>Enterobacteriaceae</taxon>
        <taxon>Salmonella</taxon>
    </lineage>
</organism>
<accession>A0A2X4T6A3</accession>
<name>A0A2X4T6A3_SALER</name>
<keyword evidence="2" id="KW-1185">Reference proteome</keyword>
<proteinExistence type="predicted"/>
<dbReference type="AlphaFoldDB" id="A0A2X4T6A3"/>
<sequence>MELHKMNGKKCQGSDHRIRQHMTQDNVTIADAKRLCGAI</sequence>
<gene>
    <name evidence="1" type="ORF">NCTC7307_01953</name>
</gene>
<dbReference type="Proteomes" id="UP000248731">
    <property type="component" value="Chromosome 1"/>
</dbReference>
<reference evidence="1 2" key="1">
    <citation type="submission" date="2018-06" db="EMBL/GenBank/DDBJ databases">
        <authorList>
            <consortium name="Pathogen Informatics"/>
            <person name="Doyle S."/>
        </authorList>
    </citation>
    <scope>NUCLEOTIDE SEQUENCE [LARGE SCALE GENOMIC DNA]</scope>
    <source>
        <strain evidence="1 2">NCTC7307</strain>
    </source>
</reference>
<evidence type="ECO:0000313" key="1">
    <source>
        <dbReference type="EMBL" id="SQI22801.1"/>
    </source>
</evidence>
<evidence type="ECO:0000313" key="2">
    <source>
        <dbReference type="Proteomes" id="UP000248731"/>
    </source>
</evidence>
<dbReference type="EMBL" id="LS483466">
    <property type="protein sequence ID" value="SQI22801.1"/>
    <property type="molecule type" value="Genomic_DNA"/>
</dbReference>